<dbReference type="AlphaFoldDB" id="A0AAD7GLK7"/>
<name>A0AAD7GLK7_MYCRO</name>
<accession>A0AAD7GLK7</accession>
<gene>
    <name evidence="1" type="ORF">B0H17DRAFT_210685</name>
</gene>
<protein>
    <submittedName>
        <fullName evidence="1">Uncharacterized protein</fullName>
    </submittedName>
</protein>
<keyword evidence="2" id="KW-1185">Reference proteome</keyword>
<proteinExistence type="predicted"/>
<evidence type="ECO:0000313" key="2">
    <source>
        <dbReference type="Proteomes" id="UP001221757"/>
    </source>
</evidence>
<organism evidence="1 2">
    <name type="scientific">Mycena rosella</name>
    <name type="common">Pink bonnet</name>
    <name type="synonym">Agaricus rosellus</name>
    <dbReference type="NCBI Taxonomy" id="1033263"/>
    <lineage>
        <taxon>Eukaryota</taxon>
        <taxon>Fungi</taxon>
        <taxon>Dikarya</taxon>
        <taxon>Basidiomycota</taxon>
        <taxon>Agaricomycotina</taxon>
        <taxon>Agaricomycetes</taxon>
        <taxon>Agaricomycetidae</taxon>
        <taxon>Agaricales</taxon>
        <taxon>Marasmiineae</taxon>
        <taxon>Mycenaceae</taxon>
        <taxon>Mycena</taxon>
    </lineage>
</organism>
<evidence type="ECO:0000313" key="1">
    <source>
        <dbReference type="EMBL" id="KAJ7700735.1"/>
    </source>
</evidence>
<sequence>MHEAPVSRTELNQYEAMAFDPTVGLSAGDAQKLHDLASSSYKVNTMPGHLKRKVDAIIQPYVPPPTAVPTIHYDEATLEAHPSWIAFVQDTQWTARVARLAALEETLNAALAKLPAAIKKFPTREAQISRGCSNDPSIMTAFLEHRRLDGIQSASRRKKMNAIKMLIAEGAAEGASGSASAHVTYEARDARKVQFAKPSVLLDIAIQYAPLDKAPASNAGAPTSGGSKTLFIPPQDGADDSEAFAFDGEDVPLDHLIDPDFVEFEEGELNVEELPAWLVRAGYIRMLALCGKDMQPTCPMCEIDATVGLEEREVEWTPWYLERHIRQFHTTAQQLVRWWKLHQACFLCAMDGTPESFKSRSTYQRHLTNHHSNDPRMAKKAVKLEVPVSLPAAFISPETAADQDTYWTGILEGAILPSTFLSDVEMKGVVDAAMAMSVDTSALTRGVNVGEVTRHYKRLKLTQETFVFVGA</sequence>
<reference evidence="1" key="1">
    <citation type="submission" date="2023-03" db="EMBL/GenBank/DDBJ databases">
        <title>Massive genome expansion in bonnet fungi (Mycena s.s.) driven by repeated elements and novel gene families across ecological guilds.</title>
        <authorList>
            <consortium name="Lawrence Berkeley National Laboratory"/>
            <person name="Harder C.B."/>
            <person name="Miyauchi S."/>
            <person name="Viragh M."/>
            <person name="Kuo A."/>
            <person name="Thoen E."/>
            <person name="Andreopoulos B."/>
            <person name="Lu D."/>
            <person name="Skrede I."/>
            <person name="Drula E."/>
            <person name="Henrissat B."/>
            <person name="Morin E."/>
            <person name="Kohler A."/>
            <person name="Barry K."/>
            <person name="LaButti K."/>
            <person name="Morin E."/>
            <person name="Salamov A."/>
            <person name="Lipzen A."/>
            <person name="Mereny Z."/>
            <person name="Hegedus B."/>
            <person name="Baldrian P."/>
            <person name="Stursova M."/>
            <person name="Weitz H."/>
            <person name="Taylor A."/>
            <person name="Grigoriev I.V."/>
            <person name="Nagy L.G."/>
            <person name="Martin F."/>
            <person name="Kauserud H."/>
        </authorList>
    </citation>
    <scope>NUCLEOTIDE SEQUENCE</scope>
    <source>
        <strain evidence="1">CBHHK067</strain>
    </source>
</reference>
<dbReference type="EMBL" id="JARKIE010000019">
    <property type="protein sequence ID" value="KAJ7700735.1"/>
    <property type="molecule type" value="Genomic_DNA"/>
</dbReference>
<comment type="caution">
    <text evidence="1">The sequence shown here is derived from an EMBL/GenBank/DDBJ whole genome shotgun (WGS) entry which is preliminary data.</text>
</comment>
<dbReference type="Proteomes" id="UP001221757">
    <property type="component" value="Unassembled WGS sequence"/>
</dbReference>